<protein>
    <submittedName>
        <fullName evidence="1">Uncharacterized protein</fullName>
    </submittedName>
</protein>
<keyword evidence="2" id="KW-1185">Reference proteome</keyword>
<evidence type="ECO:0000313" key="1">
    <source>
        <dbReference type="EMBL" id="KAJ8130014.1"/>
    </source>
</evidence>
<gene>
    <name evidence="1" type="ORF">O1611_g3613</name>
</gene>
<comment type="caution">
    <text evidence="1">The sequence shown here is derived from an EMBL/GenBank/DDBJ whole genome shotgun (WGS) entry which is preliminary data.</text>
</comment>
<reference evidence="1" key="1">
    <citation type="submission" date="2022-12" db="EMBL/GenBank/DDBJ databases">
        <title>Genome Sequence of Lasiodiplodia mahajangana.</title>
        <authorList>
            <person name="Buettner E."/>
        </authorList>
    </citation>
    <scope>NUCLEOTIDE SEQUENCE</scope>
    <source>
        <strain evidence="1">VT137</strain>
    </source>
</reference>
<accession>A0ACC2JRL8</accession>
<dbReference type="Proteomes" id="UP001153332">
    <property type="component" value="Unassembled WGS sequence"/>
</dbReference>
<organism evidence="1 2">
    <name type="scientific">Lasiodiplodia mahajangana</name>
    <dbReference type="NCBI Taxonomy" id="1108764"/>
    <lineage>
        <taxon>Eukaryota</taxon>
        <taxon>Fungi</taxon>
        <taxon>Dikarya</taxon>
        <taxon>Ascomycota</taxon>
        <taxon>Pezizomycotina</taxon>
        <taxon>Dothideomycetes</taxon>
        <taxon>Dothideomycetes incertae sedis</taxon>
        <taxon>Botryosphaeriales</taxon>
        <taxon>Botryosphaeriaceae</taxon>
        <taxon>Lasiodiplodia</taxon>
    </lineage>
</organism>
<name>A0ACC2JRL8_9PEZI</name>
<dbReference type="EMBL" id="JAPUUL010000603">
    <property type="protein sequence ID" value="KAJ8130014.1"/>
    <property type="molecule type" value="Genomic_DNA"/>
</dbReference>
<evidence type="ECO:0000313" key="2">
    <source>
        <dbReference type="Proteomes" id="UP001153332"/>
    </source>
</evidence>
<proteinExistence type="predicted"/>
<sequence>MGSSLASQKRFLLYPAAIRGPSVPVKDNEKRNPVLSGWVLVLCTFLLERLGFLRELVWRNAGFGSLTRISEFLENVEPRFDPTVIPLDDAQPESVVSTTEDSSPSPPPSLSISTLIESAPVRYSVAHYTSLYLSGELTPLAVVNAVLLFIRRDTSPPGKHSTAWINVRVDLVIKAAEASTLRYKEGRPLGPLDGIPVAVKDEYDVEGYPTTLGSAIVPTDEKTVEGIADGWCIEKLKEAGAIIMGKTNMVEFGMGKRASPDHVLSIAIRLHN</sequence>